<keyword evidence="2" id="KW-1185">Reference proteome</keyword>
<dbReference type="InParanoid" id="A2DGP0"/>
<dbReference type="PANTHER" id="PTHR24182:SF13">
    <property type="entry name" value="LD18443P"/>
    <property type="match status" value="1"/>
</dbReference>
<organism evidence="1 2">
    <name type="scientific">Trichomonas vaginalis (strain ATCC PRA-98 / G3)</name>
    <dbReference type="NCBI Taxonomy" id="412133"/>
    <lineage>
        <taxon>Eukaryota</taxon>
        <taxon>Metamonada</taxon>
        <taxon>Parabasalia</taxon>
        <taxon>Trichomonadida</taxon>
        <taxon>Trichomonadidae</taxon>
        <taxon>Trichomonas</taxon>
    </lineage>
</organism>
<protein>
    <recommendedName>
        <fullName evidence="3">DUF3447 domain-containing protein</fullName>
    </recommendedName>
</protein>
<evidence type="ECO:0008006" key="3">
    <source>
        <dbReference type="Google" id="ProtNLM"/>
    </source>
</evidence>
<dbReference type="VEuPathDB" id="TrichDB:TVAGG3_0997660"/>
<dbReference type="EMBL" id="DS113198">
    <property type="protein sequence ID" value="EAY20427.1"/>
    <property type="molecule type" value="Genomic_DNA"/>
</dbReference>
<reference evidence="1" key="2">
    <citation type="journal article" date="2007" name="Science">
        <title>Draft genome sequence of the sexually transmitted pathogen Trichomonas vaginalis.</title>
        <authorList>
            <person name="Carlton J.M."/>
            <person name="Hirt R.P."/>
            <person name="Silva J.C."/>
            <person name="Delcher A.L."/>
            <person name="Schatz M."/>
            <person name="Zhao Q."/>
            <person name="Wortman J.R."/>
            <person name="Bidwell S.L."/>
            <person name="Alsmark U.C.M."/>
            <person name="Besteiro S."/>
            <person name="Sicheritz-Ponten T."/>
            <person name="Noel C.J."/>
            <person name="Dacks J.B."/>
            <person name="Foster P.G."/>
            <person name="Simillion C."/>
            <person name="Van de Peer Y."/>
            <person name="Miranda-Saavedra D."/>
            <person name="Barton G.J."/>
            <person name="Westrop G.D."/>
            <person name="Mueller S."/>
            <person name="Dessi D."/>
            <person name="Fiori P.L."/>
            <person name="Ren Q."/>
            <person name="Paulsen I."/>
            <person name="Zhang H."/>
            <person name="Bastida-Corcuera F.D."/>
            <person name="Simoes-Barbosa A."/>
            <person name="Brown M.T."/>
            <person name="Hayes R.D."/>
            <person name="Mukherjee M."/>
            <person name="Okumura C.Y."/>
            <person name="Schneider R."/>
            <person name="Smith A.J."/>
            <person name="Vanacova S."/>
            <person name="Villalvazo M."/>
            <person name="Haas B.J."/>
            <person name="Pertea M."/>
            <person name="Feldblyum T.V."/>
            <person name="Utterback T.R."/>
            <person name="Shu C.L."/>
            <person name="Osoegawa K."/>
            <person name="de Jong P.J."/>
            <person name="Hrdy I."/>
            <person name="Horvathova L."/>
            <person name="Zubacova Z."/>
            <person name="Dolezal P."/>
            <person name="Malik S.B."/>
            <person name="Logsdon J.M. Jr."/>
            <person name="Henze K."/>
            <person name="Gupta A."/>
            <person name="Wang C.C."/>
            <person name="Dunne R.L."/>
            <person name="Upcroft J.A."/>
            <person name="Upcroft P."/>
            <person name="White O."/>
            <person name="Salzberg S.L."/>
            <person name="Tang P."/>
            <person name="Chiu C.-H."/>
            <person name="Lee Y.-S."/>
            <person name="Embley T.M."/>
            <person name="Coombs G.H."/>
            <person name="Mottram J.C."/>
            <person name="Tachezy J."/>
            <person name="Fraser-Liggett C.M."/>
            <person name="Johnson P.J."/>
        </authorList>
    </citation>
    <scope>NUCLEOTIDE SEQUENCE [LARGE SCALE GENOMIC DNA]</scope>
    <source>
        <strain evidence="1">G3</strain>
    </source>
</reference>
<sequence length="140" mass="16760">MSKGEINQTHYAKLMEIFTGYIDVYNALYRLKTNDEEKLNEIYKKIKQNLIHSYQIPPDEIVTDISFILIYNNRYVKSYLALAKKIVDEYHLNHVNKICTVFCYFFYKEYNIVLNENCEESFHQIEDSHCSTDIHNKNTL</sequence>
<evidence type="ECO:0000313" key="2">
    <source>
        <dbReference type="Proteomes" id="UP000001542"/>
    </source>
</evidence>
<accession>A2DGP0</accession>
<dbReference type="Proteomes" id="UP000001542">
    <property type="component" value="Unassembled WGS sequence"/>
</dbReference>
<dbReference type="RefSeq" id="XP_001581413.1">
    <property type="nucleotide sequence ID" value="XM_001581363.1"/>
</dbReference>
<gene>
    <name evidence="1" type="ORF">TVAG_110390</name>
</gene>
<dbReference type="AlphaFoldDB" id="A2DGP0"/>
<dbReference type="KEGG" id="tva:5465964"/>
<name>A2DGP0_TRIV3</name>
<dbReference type="PANTHER" id="PTHR24182">
    <property type="entry name" value="ANKYRIN REPEAT AND SOCS BOX CONTAINING 4"/>
    <property type="match status" value="1"/>
</dbReference>
<evidence type="ECO:0000313" key="1">
    <source>
        <dbReference type="EMBL" id="EAY20427.1"/>
    </source>
</evidence>
<proteinExistence type="predicted"/>
<reference evidence="1" key="1">
    <citation type="submission" date="2006-10" db="EMBL/GenBank/DDBJ databases">
        <authorList>
            <person name="Amadeo P."/>
            <person name="Zhao Q."/>
            <person name="Wortman J."/>
            <person name="Fraser-Liggett C."/>
            <person name="Carlton J."/>
        </authorList>
    </citation>
    <scope>NUCLEOTIDE SEQUENCE</scope>
    <source>
        <strain evidence="1">G3</strain>
    </source>
</reference>